<dbReference type="Proteomes" id="UP001497623">
    <property type="component" value="Unassembled WGS sequence"/>
</dbReference>
<dbReference type="Pfam" id="PF00028">
    <property type="entry name" value="Cadherin"/>
    <property type="match status" value="1"/>
</dbReference>
<evidence type="ECO:0000256" key="8">
    <source>
        <dbReference type="PROSITE-ProRule" id="PRU00043"/>
    </source>
</evidence>
<dbReference type="InterPro" id="IPR039808">
    <property type="entry name" value="Cadherin"/>
</dbReference>
<feature type="non-terminal residue" evidence="10">
    <location>
        <position position="1"/>
    </location>
</feature>
<dbReference type="CDD" id="cd11304">
    <property type="entry name" value="Cadherin_repeat"/>
    <property type="match status" value="1"/>
</dbReference>
<dbReference type="PROSITE" id="PS50268">
    <property type="entry name" value="CADHERIN_2"/>
    <property type="match status" value="1"/>
</dbReference>
<dbReference type="PANTHER" id="PTHR24027">
    <property type="entry name" value="CADHERIN-23"/>
    <property type="match status" value="1"/>
</dbReference>
<protein>
    <recommendedName>
        <fullName evidence="9">Cadherin domain-containing protein</fullName>
    </recommendedName>
</protein>
<evidence type="ECO:0000256" key="2">
    <source>
        <dbReference type="ARBA" id="ARBA00022692"/>
    </source>
</evidence>
<evidence type="ECO:0000256" key="1">
    <source>
        <dbReference type="ARBA" id="ARBA00004167"/>
    </source>
</evidence>
<evidence type="ECO:0000256" key="5">
    <source>
        <dbReference type="ARBA" id="ARBA00022837"/>
    </source>
</evidence>
<dbReference type="GO" id="GO:0034332">
    <property type="term" value="P:adherens junction organization"/>
    <property type="evidence" value="ECO:0007669"/>
    <property type="project" value="TreeGrafter"/>
</dbReference>
<dbReference type="PANTHER" id="PTHR24027:SF422">
    <property type="entry name" value="CADHERIN DOMAIN-CONTAINING PROTEIN"/>
    <property type="match status" value="1"/>
</dbReference>
<dbReference type="GO" id="GO:0008013">
    <property type="term" value="F:beta-catenin binding"/>
    <property type="evidence" value="ECO:0007669"/>
    <property type="project" value="TreeGrafter"/>
</dbReference>
<evidence type="ECO:0000313" key="11">
    <source>
        <dbReference type="Proteomes" id="UP001497623"/>
    </source>
</evidence>
<dbReference type="PRINTS" id="PR00205">
    <property type="entry name" value="CADHERIN"/>
</dbReference>
<evidence type="ECO:0000256" key="3">
    <source>
        <dbReference type="ARBA" id="ARBA00022729"/>
    </source>
</evidence>
<keyword evidence="5 8" id="KW-0106">Calcium</keyword>
<dbReference type="GO" id="GO:0007043">
    <property type="term" value="P:cell-cell junction assembly"/>
    <property type="evidence" value="ECO:0007669"/>
    <property type="project" value="TreeGrafter"/>
</dbReference>
<sequence length="134" mass="15299">APQKMSHPHTLNVSVSDSVHIAFTTLTVRLLTENTHPPRFRSPLFEGSVKENHAPGEIVMNISVESYSINTVLHYDILWQTERSTFALDNNGNIITQKHIDREIVSHHNIYISVRDEYGHKDFAKVLINILDTN</sequence>
<dbReference type="GO" id="GO:0044331">
    <property type="term" value="P:cell-cell adhesion mediated by cadherin"/>
    <property type="evidence" value="ECO:0007669"/>
    <property type="project" value="TreeGrafter"/>
</dbReference>
<dbReference type="InterPro" id="IPR002126">
    <property type="entry name" value="Cadherin-like_dom"/>
</dbReference>
<dbReference type="GO" id="GO:0016342">
    <property type="term" value="C:catenin complex"/>
    <property type="evidence" value="ECO:0007669"/>
    <property type="project" value="TreeGrafter"/>
</dbReference>
<name>A0AAV2R547_MEGNR</name>
<proteinExistence type="predicted"/>
<feature type="non-terminal residue" evidence="10">
    <location>
        <position position="134"/>
    </location>
</feature>
<dbReference type="GO" id="GO:0016339">
    <property type="term" value="P:calcium-dependent cell-cell adhesion via plasma membrane cell adhesion molecules"/>
    <property type="evidence" value="ECO:0007669"/>
    <property type="project" value="TreeGrafter"/>
</dbReference>
<keyword evidence="2" id="KW-0812">Transmembrane</keyword>
<dbReference type="Gene3D" id="2.60.40.60">
    <property type="entry name" value="Cadherins"/>
    <property type="match status" value="1"/>
</dbReference>
<keyword evidence="11" id="KW-1185">Reference proteome</keyword>
<gene>
    <name evidence="10" type="ORF">MNOR_LOCUS20056</name>
</gene>
<evidence type="ECO:0000256" key="7">
    <source>
        <dbReference type="ARBA" id="ARBA00023136"/>
    </source>
</evidence>
<dbReference type="AlphaFoldDB" id="A0AAV2R547"/>
<dbReference type="EMBL" id="CAXKWB010015262">
    <property type="protein sequence ID" value="CAL4113152.1"/>
    <property type="molecule type" value="Genomic_DNA"/>
</dbReference>
<dbReference type="GO" id="GO:0007156">
    <property type="term" value="P:homophilic cell adhesion via plasma membrane adhesion molecules"/>
    <property type="evidence" value="ECO:0007669"/>
    <property type="project" value="InterPro"/>
</dbReference>
<evidence type="ECO:0000259" key="9">
    <source>
        <dbReference type="PROSITE" id="PS50268"/>
    </source>
</evidence>
<evidence type="ECO:0000313" key="10">
    <source>
        <dbReference type="EMBL" id="CAL4113152.1"/>
    </source>
</evidence>
<keyword evidence="3" id="KW-0732">Signal</keyword>
<organism evidence="10 11">
    <name type="scientific">Meganyctiphanes norvegica</name>
    <name type="common">Northern krill</name>
    <name type="synonym">Thysanopoda norvegica</name>
    <dbReference type="NCBI Taxonomy" id="48144"/>
    <lineage>
        <taxon>Eukaryota</taxon>
        <taxon>Metazoa</taxon>
        <taxon>Ecdysozoa</taxon>
        <taxon>Arthropoda</taxon>
        <taxon>Crustacea</taxon>
        <taxon>Multicrustacea</taxon>
        <taxon>Malacostraca</taxon>
        <taxon>Eumalacostraca</taxon>
        <taxon>Eucarida</taxon>
        <taxon>Euphausiacea</taxon>
        <taxon>Euphausiidae</taxon>
        <taxon>Meganyctiphanes</taxon>
    </lineage>
</organism>
<dbReference type="SUPFAM" id="SSF49313">
    <property type="entry name" value="Cadherin-like"/>
    <property type="match status" value="1"/>
</dbReference>
<dbReference type="GO" id="GO:0045296">
    <property type="term" value="F:cadherin binding"/>
    <property type="evidence" value="ECO:0007669"/>
    <property type="project" value="TreeGrafter"/>
</dbReference>
<dbReference type="InterPro" id="IPR015919">
    <property type="entry name" value="Cadherin-like_sf"/>
</dbReference>
<comment type="caution">
    <text evidence="10">The sequence shown here is derived from an EMBL/GenBank/DDBJ whole genome shotgun (WGS) entry which is preliminary data.</text>
</comment>
<keyword evidence="4" id="KW-0677">Repeat</keyword>
<dbReference type="GO" id="GO:0000902">
    <property type="term" value="P:cell morphogenesis"/>
    <property type="evidence" value="ECO:0007669"/>
    <property type="project" value="TreeGrafter"/>
</dbReference>
<evidence type="ECO:0000256" key="4">
    <source>
        <dbReference type="ARBA" id="ARBA00022737"/>
    </source>
</evidence>
<accession>A0AAV2R547</accession>
<reference evidence="10 11" key="1">
    <citation type="submission" date="2024-05" db="EMBL/GenBank/DDBJ databases">
        <authorList>
            <person name="Wallberg A."/>
        </authorList>
    </citation>
    <scope>NUCLEOTIDE SEQUENCE [LARGE SCALE GENOMIC DNA]</scope>
</reference>
<dbReference type="GO" id="GO:0005509">
    <property type="term" value="F:calcium ion binding"/>
    <property type="evidence" value="ECO:0007669"/>
    <property type="project" value="UniProtKB-UniRule"/>
</dbReference>
<evidence type="ECO:0000256" key="6">
    <source>
        <dbReference type="ARBA" id="ARBA00022989"/>
    </source>
</evidence>
<feature type="domain" description="Cadherin" evidence="9">
    <location>
        <begin position="41"/>
        <end position="134"/>
    </location>
</feature>
<dbReference type="GO" id="GO:0016477">
    <property type="term" value="P:cell migration"/>
    <property type="evidence" value="ECO:0007669"/>
    <property type="project" value="TreeGrafter"/>
</dbReference>
<comment type="subcellular location">
    <subcellularLocation>
        <location evidence="1">Membrane</location>
        <topology evidence="1">Single-pass membrane protein</topology>
    </subcellularLocation>
</comment>
<keyword evidence="6" id="KW-1133">Transmembrane helix</keyword>
<keyword evidence="7" id="KW-0472">Membrane</keyword>
<dbReference type="GO" id="GO:0005912">
    <property type="term" value="C:adherens junction"/>
    <property type="evidence" value="ECO:0007669"/>
    <property type="project" value="TreeGrafter"/>
</dbReference>